<evidence type="ECO:0000259" key="1">
    <source>
        <dbReference type="Pfam" id="PF03478"/>
    </source>
</evidence>
<accession>A0AAV5D3D1</accession>
<proteinExistence type="predicted"/>
<evidence type="ECO:0000313" key="3">
    <source>
        <dbReference type="Proteomes" id="UP001054889"/>
    </source>
</evidence>
<sequence>MPSPPAGMSVPYTSQSLKQSIPSFTHRRNKSWREKWNHRHDGRWTFSRRLQQQSSATSLHTPIASASLLFAICGEPWQSGSTRCRCRGSPCQTSRFFSFPATGTFQFSGAGRYHGSCDDWLLLDHDNDGYLLVNPFSGDTVRLPSLNSVRYAFNDSVVLTWSGFITMEDE</sequence>
<name>A0AAV5D3D1_ELECO</name>
<dbReference type="Proteomes" id="UP001054889">
    <property type="component" value="Unassembled WGS sequence"/>
</dbReference>
<reference evidence="2" key="2">
    <citation type="submission" date="2021-12" db="EMBL/GenBank/DDBJ databases">
        <title>Resequencing data analysis of finger millet.</title>
        <authorList>
            <person name="Hatakeyama M."/>
            <person name="Aluri S."/>
            <person name="Balachadran M.T."/>
            <person name="Sivarajan S.R."/>
            <person name="Poveda L."/>
            <person name="Shimizu-Inatsugi R."/>
            <person name="Schlapbach R."/>
            <person name="Sreeman S.M."/>
            <person name="Shimizu K.K."/>
        </authorList>
    </citation>
    <scope>NUCLEOTIDE SEQUENCE</scope>
</reference>
<comment type="caution">
    <text evidence="2">The sequence shown here is derived from an EMBL/GenBank/DDBJ whole genome shotgun (WGS) entry which is preliminary data.</text>
</comment>
<protein>
    <recommendedName>
        <fullName evidence="1">KIB1-4 beta-propeller domain-containing protein</fullName>
    </recommendedName>
</protein>
<dbReference type="AlphaFoldDB" id="A0AAV5D3D1"/>
<dbReference type="InterPro" id="IPR005174">
    <property type="entry name" value="KIB1-4_b-propeller"/>
</dbReference>
<gene>
    <name evidence="2" type="primary">ga22546</name>
    <name evidence="2" type="ORF">PR202_ga22546</name>
</gene>
<feature type="domain" description="KIB1-4 beta-propeller" evidence="1">
    <location>
        <begin position="97"/>
        <end position="159"/>
    </location>
</feature>
<reference evidence="2" key="1">
    <citation type="journal article" date="2018" name="DNA Res.">
        <title>Multiple hybrid de novo genome assembly of finger millet, an orphan allotetraploid crop.</title>
        <authorList>
            <person name="Hatakeyama M."/>
            <person name="Aluri S."/>
            <person name="Balachadran M.T."/>
            <person name="Sivarajan S.R."/>
            <person name="Patrignani A."/>
            <person name="Gruter S."/>
            <person name="Poveda L."/>
            <person name="Shimizu-Inatsugi R."/>
            <person name="Baeten J."/>
            <person name="Francoijs K.J."/>
            <person name="Nataraja K.N."/>
            <person name="Reddy Y.A.N."/>
            <person name="Phadnis S."/>
            <person name="Ravikumar R.L."/>
            <person name="Schlapbach R."/>
            <person name="Sreeman S.M."/>
            <person name="Shimizu K.K."/>
        </authorList>
    </citation>
    <scope>NUCLEOTIDE SEQUENCE</scope>
</reference>
<organism evidence="2 3">
    <name type="scientific">Eleusine coracana subsp. coracana</name>
    <dbReference type="NCBI Taxonomy" id="191504"/>
    <lineage>
        <taxon>Eukaryota</taxon>
        <taxon>Viridiplantae</taxon>
        <taxon>Streptophyta</taxon>
        <taxon>Embryophyta</taxon>
        <taxon>Tracheophyta</taxon>
        <taxon>Spermatophyta</taxon>
        <taxon>Magnoliopsida</taxon>
        <taxon>Liliopsida</taxon>
        <taxon>Poales</taxon>
        <taxon>Poaceae</taxon>
        <taxon>PACMAD clade</taxon>
        <taxon>Chloridoideae</taxon>
        <taxon>Cynodonteae</taxon>
        <taxon>Eleusininae</taxon>
        <taxon>Eleusine</taxon>
    </lineage>
</organism>
<dbReference type="Pfam" id="PF03478">
    <property type="entry name" value="Beta-prop_KIB1-4"/>
    <property type="match status" value="1"/>
</dbReference>
<keyword evidence="3" id="KW-1185">Reference proteome</keyword>
<dbReference type="EMBL" id="BQKI01000011">
    <property type="protein sequence ID" value="GJN04961.1"/>
    <property type="molecule type" value="Genomic_DNA"/>
</dbReference>
<evidence type="ECO:0000313" key="2">
    <source>
        <dbReference type="EMBL" id="GJN04961.1"/>
    </source>
</evidence>